<dbReference type="InterPro" id="IPR029058">
    <property type="entry name" value="AB_hydrolase_fold"/>
</dbReference>
<dbReference type="PANTHER" id="PTHR43433:SF1">
    <property type="entry name" value="BLL5160 PROTEIN"/>
    <property type="match status" value="1"/>
</dbReference>
<dbReference type="Proteomes" id="UP000886842">
    <property type="component" value="Unassembled WGS sequence"/>
</dbReference>
<organism evidence="2 3">
    <name type="scientific">Candidatus Avipropionibacterium avicola</name>
    <dbReference type="NCBI Taxonomy" id="2840701"/>
    <lineage>
        <taxon>Bacteria</taxon>
        <taxon>Bacillati</taxon>
        <taxon>Actinomycetota</taxon>
        <taxon>Actinomycetes</taxon>
        <taxon>Propionibacteriales</taxon>
        <taxon>Propionibacteriaceae</taxon>
        <taxon>Propionibacteriaceae incertae sedis</taxon>
        <taxon>Candidatus Avipropionibacterium</taxon>
    </lineage>
</organism>
<dbReference type="GO" id="GO:0016787">
    <property type="term" value="F:hydrolase activity"/>
    <property type="evidence" value="ECO:0007669"/>
    <property type="project" value="UniProtKB-KW"/>
</dbReference>
<accession>A0A9D1GZF9</accession>
<reference evidence="2" key="1">
    <citation type="submission" date="2020-10" db="EMBL/GenBank/DDBJ databases">
        <authorList>
            <person name="Gilroy R."/>
        </authorList>
    </citation>
    <scope>NUCLEOTIDE SEQUENCE</scope>
    <source>
        <strain evidence="2">ChiGjej1B1-24693</strain>
    </source>
</reference>
<dbReference type="Gene3D" id="3.40.50.1820">
    <property type="entry name" value="alpha/beta hydrolase"/>
    <property type="match status" value="1"/>
</dbReference>
<gene>
    <name evidence="2" type="ORF">IAA98_09425</name>
</gene>
<dbReference type="PANTHER" id="PTHR43433">
    <property type="entry name" value="HYDROLASE, ALPHA/BETA FOLD FAMILY PROTEIN"/>
    <property type="match status" value="1"/>
</dbReference>
<evidence type="ECO:0000313" key="2">
    <source>
        <dbReference type="EMBL" id="HIT75793.1"/>
    </source>
</evidence>
<proteinExistence type="predicted"/>
<comment type="caution">
    <text evidence="2">The sequence shown here is derived from an EMBL/GenBank/DDBJ whole genome shotgun (WGS) entry which is preliminary data.</text>
</comment>
<dbReference type="InterPro" id="IPR000073">
    <property type="entry name" value="AB_hydrolase_1"/>
</dbReference>
<dbReference type="SUPFAM" id="SSF53474">
    <property type="entry name" value="alpha/beta-Hydrolases"/>
    <property type="match status" value="1"/>
</dbReference>
<evidence type="ECO:0000313" key="3">
    <source>
        <dbReference type="Proteomes" id="UP000886842"/>
    </source>
</evidence>
<protein>
    <submittedName>
        <fullName evidence="2">Alpha/beta hydrolase</fullName>
    </submittedName>
</protein>
<keyword evidence="2" id="KW-0378">Hydrolase</keyword>
<dbReference type="Pfam" id="PF12697">
    <property type="entry name" value="Abhydrolase_6"/>
    <property type="match status" value="1"/>
</dbReference>
<feature type="domain" description="AB hydrolase-1" evidence="1">
    <location>
        <begin position="94"/>
        <end position="351"/>
    </location>
</feature>
<name>A0A9D1GZF9_9ACTN</name>
<sequence length="366" mass="40065">MSELEKQPEPGRRSLVGRTVATAAGVVGLAAAGIAAGLELERRLVSKARRRVHEADDEPYFSLRSGGPRVVTEDGVELHVEVDEFAEDPDGITVVMVHGYALSLDCWHHQRAYFRDRARVVLYDQRSHGRSGRSDPEHCRIPQLARDLAQVLDEVVGDGPVLLLGHSMGGMTIMHLAQDRPELFGDRIIGVGLCATSAGDLAEHSLVPVIPGRTFARITPPLLTTLIKLPQIVEQGRRAGSDIGWVVTKRMAFGRNDVPTSMVEFVSEMLAEIPLQVVADFYPAFAEVDEVDAFDTLAHVECCVIGGVKDTITPFTHTERILELLPSAESVVIEDAGHMVMIEHHDQVNAAFSALLERSRRAVPSR</sequence>
<dbReference type="InterPro" id="IPR050471">
    <property type="entry name" value="AB_hydrolase"/>
</dbReference>
<reference evidence="2" key="2">
    <citation type="journal article" date="2021" name="PeerJ">
        <title>Extensive microbial diversity within the chicken gut microbiome revealed by metagenomics and culture.</title>
        <authorList>
            <person name="Gilroy R."/>
            <person name="Ravi A."/>
            <person name="Getino M."/>
            <person name="Pursley I."/>
            <person name="Horton D.L."/>
            <person name="Alikhan N.F."/>
            <person name="Baker D."/>
            <person name="Gharbi K."/>
            <person name="Hall N."/>
            <person name="Watson M."/>
            <person name="Adriaenssens E.M."/>
            <person name="Foster-Nyarko E."/>
            <person name="Jarju S."/>
            <person name="Secka A."/>
            <person name="Antonio M."/>
            <person name="Oren A."/>
            <person name="Chaudhuri R.R."/>
            <person name="La Ragione R."/>
            <person name="Hildebrand F."/>
            <person name="Pallen M.J."/>
        </authorList>
    </citation>
    <scope>NUCLEOTIDE SEQUENCE</scope>
    <source>
        <strain evidence="2">ChiGjej1B1-24693</strain>
    </source>
</reference>
<evidence type="ECO:0000259" key="1">
    <source>
        <dbReference type="Pfam" id="PF12697"/>
    </source>
</evidence>
<dbReference type="EMBL" id="DVLP01000281">
    <property type="protein sequence ID" value="HIT75793.1"/>
    <property type="molecule type" value="Genomic_DNA"/>
</dbReference>
<dbReference type="AlphaFoldDB" id="A0A9D1GZF9"/>